<name>A0AAU9W5Y5_9CNID</name>
<dbReference type="AlphaFoldDB" id="A0AAU9W5Y5"/>
<keyword evidence="3" id="KW-1185">Reference proteome</keyword>
<gene>
    <name evidence="2" type="ORF">PMEA_00031386</name>
</gene>
<protein>
    <submittedName>
        <fullName evidence="2">Uncharacterized protein</fullName>
    </submittedName>
</protein>
<evidence type="ECO:0000256" key="1">
    <source>
        <dbReference type="SAM" id="SignalP"/>
    </source>
</evidence>
<dbReference type="Proteomes" id="UP001159428">
    <property type="component" value="Unassembled WGS sequence"/>
</dbReference>
<feature type="signal peptide" evidence="1">
    <location>
        <begin position="1"/>
        <end position="22"/>
    </location>
</feature>
<dbReference type="EMBL" id="CALNXJ010000007">
    <property type="protein sequence ID" value="CAH3044787.1"/>
    <property type="molecule type" value="Genomic_DNA"/>
</dbReference>
<keyword evidence="1" id="KW-0732">Signal</keyword>
<evidence type="ECO:0000313" key="3">
    <source>
        <dbReference type="Proteomes" id="UP001159428"/>
    </source>
</evidence>
<sequence>ISIRKVAHVIGLLVSSLPAVQYGPLHYRSLEIDKNIALQQNNGNCKVIMTLSSESVSDLGRWVTSLPIAWKNITMGNPTIEMATDASTLGWGAVCNGKSAQGMWPPLEKQKHIN</sequence>
<feature type="non-terminal residue" evidence="2">
    <location>
        <position position="1"/>
    </location>
</feature>
<reference evidence="2 3" key="1">
    <citation type="submission" date="2022-05" db="EMBL/GenBank/DDBJ databases">
        <authorList>
            <consortium name="Genoscope - CEA"/>
            <person name="William W."/>
        </authorList>
    </citation>
    <scope>NUCLEOTIDE SEQUENCE [LARGE SCALE GENOMIC DNA]</scope>
</reference>
<accession>A0AAU9W5Y5</accession>
<feature type="chain" id="PRO_5043460078" evidence="1">
    <location>
        <begin position="23"/>
        <end position="114"/>
    </location>
</feature>
<proteinExistence type="predicted"/>
<evidence type="ECO:0000313" key="2">
    <source>
        <dbReference type="EMBL" id="CAH3044787.1"/>
    </source>
</evidence>
<organism evidence="2 3">
    <name type="scientific">Pocillopora meandrina</name>
    <dbReference type="NCBI Taxonomy" id="46732"/>
    <lineage>
        <taxon>Eukaryota</taxon>
        <taxon>Metazoa</taxon>
        <taxon>Cnidaria</taxon>
        <taxon>Anthozoa</taxon>
        <taxon>Hexacorallia</taxon>
        <taxon>Scleractinia</taxon>
        <taxon>Astrocoeniina</taxon>
        <taxon>Pocilloporidae</taxon>
        <taxon>Pocillopora</taxon>
    </lineage>
</organism>
<feature type="non-terminal residue" evidence="2">
    <location>
        <position position="114"/>
    </location>
</feature>
<comment type="caution">
    <text evidence="2">The sequence shown here is derived from an EMBL/GenBank/DDBJ whole genome shotgun (WGS) entry which is preliminary data.</text>
</comment>